<sequence length="108" mass="12734">MFLQLFLILLGLYLIYNFYWKRRNLPPGPIPFPILGNVIEMFRKPVYQAGIDWHNKYGPIYTTWLGEIPMVMITDYNLINETLVKDADSYVGRPQLSHDLTQNYGKYS</sequence>
<name>A0A914D944_9BILA</name>
<dbReference type="GO" id="GO:0005737">
    <property type="term" value="C:cytoplasm"/>
    <property type="evidence" value="ECO:0007669"/>
    <property type="project" value="TreeGrafter"/>
</dbReference>
<dbReference type="GO" id="GO:0016712">
    <property type="term" value="F:oxidoreductase activity, acting on paired donors, with incorporation or reduction of molecular oxygen, reduced flavin or flavoprotein as one donor, and incorporation of one atom of oxygen"/>
    <property type="evidence" value="ECO:0007669"/>
    <property type="project" value="TreeGrafter"/>
</dbReference>
<accession>A0A914D944</accession>
<dbReference type="Proteomes" id="UP000887540">
    <property type="component" value="Unplaced"/>
</dbReference>
<evidence type="ECO:0000256" key="4">
    <source>
        <dbReference type="ARBA" id="ARBA00023033"/>
    </source>
</evidence>
<dbReference type="GO" id="GO:0006805">
    <property type="term" value="P:xenobiotic metabolic process"/>
    <property type="evidence" value="ECO:0007669"/>
    <property type="project" value="TreeGrafter"/>
</dbReference>
<dbReference type="InterPro" id="IPR036396">
    <property type="entry name" value="Cyt_P450_sf"/>
</dbReference>
<evidence type="ECO:0000256" key="3">
    <source>
        <dbReference type="ARBA" id="ARBA00023004"/>
    </source>
</evidence>
<evidence type="ECO:0000256" key="2">
    <source>
        <dbReference type="ARBA" id="ARBA00022723"/>
    </source>
</evidence>
<dbReference type="GO" id="GO:0005506">
    <property type="term" value="F:iron ion binding"/>
    <property type="evidence" value="ECO:0007669"/>
    <property type="project" value="InterPro"/>
</dbReference>
<dbReference type="InterPro" id="IPR001128">
    <property type="entry name" value="Cyt_P450"/>
</dbReference>
<evidence type="ECO:0000313" key="6">
    <source>
        <dbReference type="WBParaSite" id="ACRNAN_scaffold2110.g20454.t1"/>
    </source>
</evidence>
<dbReference type="InterPro" id="IPR002401">
    <property type="entry name" value="Cyt_P450_E_grp-I"/>
</dbReference>
<comment type="similarity">
    <text evidence="1">Belongs to the cytochrome P450 family.</text>
</comment>
<dbReference type="Gene3D" id="1.10.630.10">
    <property type="entry name" value="Cytochrome P450"/>
    <property type="match status" value="1"/>
</dbReference>
<dbReference type="GO" id="GO:0020037">
    <property type="term" value="F:heme binding"/>
    <property type="evidence" value="ECO:0007669"/>
    <property type="project" value="InterPro"/>
</dbReference>
<keyword evidence="5" id="KW-1185">Reference proteome</keyword>
<dbReference type="InterPro" id="IPR050182">
    <property type="entry name" value="Cytochrome_P450_fam2"/>
</dbReference>
<keyword evidence="2" id="KW-0479">Metal-binding</keyword>
<dbReference type="AlphaFoldDB" id="A0A914D944"/>
<dbReference type="Pfam" id="PF00067">
    <property type="entry name" value="p450"/>
    <property type="match status" value="1"/>
</dbReference>
<proteinExistence type="inferred from homology"/>
<dbReference type="PANTHER" id="PTHR24300:SF369">
    <property type="entry name" value="CYTOCHROME P450 FAMILY"/>
    <property type="match status" value="1"/>
</dbReference>
<protein>
    <submittedName>
        <fullName evidence="6">Cytochrome P450</fullName>
    </submittedName>
</protein>
<dbReference type="PRINTS" id="PR00463">
    <property type="entry name" value="EP450I"/>
</dbReference>
<keyword evidence="4" id="KW-0560">Oxidoreductase</keyword>
<reference evidence="6" key="1">
    <citation type="submission" date="2022-11" db="UniProtKB">
        <authorList>
            <consortium name="WormBaseParasite"/>
        </authorList>
    </citation>
    <scope>IDENTIFICATION</scope>
</reference>
<evidence type="ECO:0000256" key="1">
    <source>
        <dbReference type="ARBA" id="ARBA00010617"/>
    </source>
</evidence>
<dbReference type="GO" id="GO:0006082">
    <property type="term" value="P:organic acid metabolic process"/>
    <property type="evidence" value="ECO:0007669"/>
    <property type="project" value="TreeGrafter"/>
</dbReference>
<keyword evidence="4" id="KW-0503">Monooxygenase</keyword>
<dbReference type="SUPFAM" id="SSF48264">
    <property type="entry name" value="Cytochrome P450"/>
    <property type="match status" value="1"/>
</dbReference>
<evidence type="ECO:0000313" key="5">
    <source>
        <dbReference type="Proteomes" id="UP000887540"/>
    </source>
</evidence>
<keyword evidence="3" id="KW-0408">Iron</keyword>
<dbReference type="WBParaSite" id="ACRNAN_scaffold2110.g20454.t1">
    <property type="protein sequence ID" value="ACRNAN_scaffold2110.g20454.t1"/>
    <property type="gene ID" value="ACRNAN_scaffold2110.g20454"/>
</dbReference>
<organism evidence="5 6">
    <name type="scientific">Acrobeloides nanus</name>
    <dbReference type="NCBI Taxonomy" id="290746"/>
    <lineage>
        <taxon>Eukaryota</taxon>
        <taxon>Metazoa</taxon>
        <taxon>Ecdysozoa</taxon>
        <taxon>Nematoda</taxon>
        <taxon>Chromadorea</taxon>
        <taxon>Rhabditida</taxon>
        <taxon>Tylenchina</taxon>
        <taxon>Cephalobomorpha</taxon>
        <taxon>Cephaloboidea</taxon>
        <taxon>Cephalobidae</taxon>
        <taxon>Acrobeloides</taxon>
    </lineage>
</organism>
<dbReference type="PANTHER" id="PTHR24300">
    <property type="entry name" value="CYTOCHROME P450 508A4-RELATED"/>
    <property type="match status" value="1"/>
</dbReference>